<feature type="region of interest" description="Disordered" evidence="4">
    <location>
        <begin position="327"/>
        <end position="346"/>
    </location>
</feature>
<evidence type="ECO:0000313" key="7">
    <source>
        <dbReference type="EMBL" id="QDV09558.1"/>
    </source>
</evidence>
<evidence type="ECO:0000256" key="3">
    <source>
        <dbReference type="HAMAP-Rule" id="MF_01820"/>
    </source>
</evidence>
<dbReference type="RefSeq" id="WP_145204128.1">
    <property type="nucleotide sequence ID" value="NZ_CP036434.1"/>
</dbReference>
<name>A0A518EZP8_9BACT</name>
<feature type="domain" description="EngC GTPase" evidence="5">
    <location>
        <begin position="111"/>
        <end position="260"/>
    </location>
</feature>
<keyword evidence="3" id="KW-0862">Zinc</keyword>
<organism evidence="7 8">
    <name type="scientific">Saltatorellus ferox</name>
    <dbReference type="NCBI Taxonomy" id="2528018"/>
    <lineage>
        <taxon>Bacteria</taxon>
        <taxon>Pseudomonadati</taxon>
        <taxon>Planctomycetota</taxon>
        <taxon>Planctomycetia</taxon>
        <taxon>Planctomycetia incertae sedis</taxon>
        <taxon>Saltatorellus</taxon>
    </lineage>
</organism>
<dbReference type="Proteomes" id="UP000320390">
    <property type="component" value="Chromosome"/>
</dbReference>
<keyword evidence="3" id="KW-0479">Metal-binding</keyword>
<dbReference type="GO" id="GO:0046872">
    <property type="term" value="F:metal ion binding"/>
    <property type="evidence" value="ECO:0007669"/>
    <property type="project" value="UniProtKB-KW"/>
</dbReference>
<evidence type="ECO:0000259" key="5">
    <source>
        <dbReference type="PROSITE" id="PS50936"/>
    </source>
</evidence>
<keyword evidence="3" id="KW-0690">Ribosome biogenesis</keyword>
<keyword evidence="8" id="KW-1185">Reference proteome</keyword>
<keyword evidence="3" id="KW-0963">Cytoplasm</keyword>
<feature type="domain" description="CP-type G" evidence="6">
    <location>
        <begin position="92"/>
        <end position="262"/>
    </location>
</feature>
<dbReference type="EMBL" id="CP036434">
    <property type="protein sequence ID" value="QDV09558.1"/>
    <property type="molecule type" value="Genomic_DNA"/>
</dbReference>
<sequence length="346" mass="37863">MTEGQEKQPPLLGRVVRVDAKVVHVDVPDPIASFAAAADGADLPEVETLLAALRGSLFEELDGKKNPISVGDLVRIERDGDQLSVEEVLPRRNYLGRVASSHDPREQVLVANVDQLFMVGSLKNPGFSSNRTDRILAACRWHEIPAVLVFNKADLDKKNVLMDKYRGTYAGIPDLEILVTSTVDGRGIEELKARLRGKVSVLYGPSGAGKSSLLNAIQPGLKIKEGKISAYWKQGKHTTTYSRLHRMDLGGYVVDTPGIRVFRPHGLTRSHVRDLFPDFAKFQALCAYANCTHDHEPGCAVADASEAGLVPDTRYASYLSLLDEVDPDAAYDPNEQPDEEPDLGLV</sequence>
<dbReference type="SUPFAM" id="SSF52540">
    <property type="entry name" value="P-loop containing nucleoside triphosphate hydrolases"/>
    <property type="match status" value="1"/>
</dbReference>
<dbReference type="OrthoDB" id="9809485at2"/>
<dbReference type="InterPro" id="IPR010914">
    <property type="entry name" value="RsgA_GTPase_dom"/>
</dbReference>
<evidence type="ECO:0000256" key="4">
    <source>
        <dbReference type="SAM" id="MobiDB-lite"/>
    </source>
</evidence>
<dbReference type="GO" id="GO:0005525">
    <property type="term" value="F:GTP binding"/>
    <property type="evidence" value="ECO:0007669"/>
    <property type="project" value="UniProtKB-UniRule"/>
</dbReference>
<dbReference type="PANTHER" id="PTHR32120:SF11">
    <property type="entry name" value="SMALL RIBOSOMAL SUBUNIT BIOGENESIS GTPASE RSGA 1, MITOCHONDRIAL-RELATED"/>
    <property type="match status" value="1"/>
</dbReference>
<dbReference type="CDD" id="cd01854">
    <property type="entry name" value="YjeQ_EngC"/>
    <property type="match status" value="1"/>
</dbReference>
<dbReference type="PROSITE" id="PS50936">
    <property type="entry name" value="ENGC_GTPASE"/>
    <property type="match status" value="1"/>
</dbReference>
<comment type="similarity">
    <text evidence="3">Belongs to the TRAFAC class YlqF/YawG GTPase family. RsgA subfamily.</text>
</comment>
<dbReference type="InterPro" id="IPR030378">
    <property type="entry name" value="G_CP_dom"/>
</dbReference>
<feature type="binding site" evidence="3">
    <location>
        <position position="299"/>
    </location>
    <ligand>
        <name>Zn(2+)</name>
        <dbReference type="ChEBI" id="CHEBI:29105"/>
    </ligand>
</feature>
<comment type="cofactor">
    <cofactor evidence="3">
        <name>Zn(2+)</name>
        <dbReference type="ChEBI" id="CHEBI:29105"/>
    </cofactor>
    <text evidence="3">Binds 1 zinc ion per subunit.</text>
</comment>
<feature type="binding site" evidence="3">
    <location>
        <position position="293"/>
    </location>
    <ligand>
        <name>Zn(2+)</name>
        <dbReference type="ChEBI" id="CHEBI:29105"/>
    </ligand>
</feature>
<comment type="function">
    <text evidence="3">One of several proteins that assist in the late maturation steps of the functional core of the 30S ribosomal subunit. Helps release RbfA from mature subunits. May play a role in the assembly of ribosomal proteins into the subunit. Circularly permuted GTPase that catalyzes slow GTP hydrolysis, GTPase activity is stimulated by the 30S ribosomal subunit.</text>
</comment>
<evidence type="ECO:0000259" key="6">
    <source>
        <dbReference type="PROSITE" id="PS51721"/>
    </source>
</evidence>
<keyword evidence="3" id="KW-0699">rRNA-binding</keyword>
<dbReference type="InterPro" id="IPR027417">
    <property type="entry name" value="P-loop_NTPase"/>
</dbReference>
<dbReference type="GO" id="GO:0019843">
    <property type="term" value="F:rRNA binding"/>
    <property type="evidence" value="ECO:0007669"/>
    <property type="project" value="UniProtKB-KW"/>
</dbReference>
<dbReference type="Pfam" id="PF03193">
    <property type="entry name" value="RsgA_GTPase"/>
    <property type="match status" value="1"/>
</dbReference>
<gene>
    <name evidence="3 7" type="primary">rsgA</name>
    <name evidence="7" type="ORF">Poly30_51160</name>
</gene>
<keyword evidence="3 7" id="KW-0378">Hydrolase</keyword>
<evidence type="ECO:0000256" key="2">
    <source>
        <dbReference type="ARBA" id="ARBA00023134"/>
    </source>
</evidence>
<dbReference type="PROSITE" id="PS51721">
    <property type="entry name" value="G_CP"/>
    <property type="match status" value="1"/>
</dbReference>
<keyword evidence="2 3" id="KW-0342">GTP-binding</keyword>
<dbReference type="NCBIfam" id="TIGR00157">
    <property type="entry name" value="ribosome small subunit-dependent GTPase A"/>
    <property type="match status" value="1"/>
</dbReference>
<dbReference type="Gene3D" id="3.40.50.300">
    <property type="entry name" value="P-loop containing nucleotide triphosphate hydrolases"/>
    <property type="match status" value="1"/>
</dbReference>
<dbReference type="InterPro" id="IPR004881">
    <property type="entry name" value="Ribosome_biogen_GTPase_RsgA"/>
</dbReference>
<protein>
    <recommendedName>
        <fullName evidence="3">Small ribosomal subunit biogenesis GTPase RsgA</fullName>
        <ecNumber evidence="3">3.6.1.-</ecNumber>
    </recommendedName>
</protein>
<proteinExistence type="inferred from homology"/>
<dbReference type="AlphaFoldDB" id="A0A518EZP8"/>
<comment type="subcellular location">
    <subcellularLocation>
        <location evidence="3">Cytoplasm</location>
    </subcellularLocation>
</comment>
<comment type="subunit">
    <text evidence="3">Monomer. Associates with 30S ribosomal subunit, binds 16S rRNA.</text>
</comment>
<evidence type="ECO:0000256" key="1">
    <source>
        <dbReference type="ARBA" id="ARBA00022741"/>
    </source>
</evidence>
<feature type="binding site" evidence="3">
    <location>
        <begin position="151"/>
        <end position="154"/>
    </location>
    <ligand>
        <name>GTP</name>
        <dbReference type="ChEBI" id="CHEBI:37565"/>
    </ligand>
</feature>
<dbReference type="PANTHER" id="PTHR32120">
    <property type="entry name" value="SMALL RIBOSOMAL SUBUNIT BIOGENESIS GTPASE RSGA"/>
    <property type="match status" value="1"/>
</dbReference>
<feature type="binding site" evidence="3">
    <location>
        <begin position="204"/>
        <end position="212"/>
    </location>
    <ligand>
        <name>GTP</name>
        <dbReference type="ChEBI" id="CHEBI:37565"/>
    </ligand>
</feature>
<keyword evidence="1 3" id="KW-0547">Nucleotide-binding</keyword>
<dbReference type="GO" id="GO:0003924">
    <property type="term" value="F:GTPase activity"/>
    <property type="evidence" value="ECO:0007669"/>
    <property type="project" value="UniProtKB-UniRule"/>
</dbReference>
<dbReference type="Gene3D" id="1.10.40.50">
    <property type="entry name" value="Probable gtpase engc, domain 3"/>
    <property type="match status" value="1"/>
</dbReference>
<feature type="binding site" evidence="3">
    <location>
        <position position="286"/>
    </location>
    <ligand>
        <name>Zn(2+)</name>
        <dbReference type="ChEBI" id="CHEBI:29105"/>
    </ligand>
</feature>
<evidence type="ECO:0000313" key="8">
    <source>
        <dbReference type="Proteomes" id="UP000320390"/>
    </source>
</evidence>
<dbReference type="HAMAP" id="MF_01820">
    <property type="entry name" value="GTPase_RsgA"/>
    <property type="match status" value="1"/>
</dbReference>
<feature type="binding site" evidence="3">
    <location>
        <position position="291"/>
    </location>
    <ligand>
        <name>Zn(2+)</name>
        <dbReference type="ChEBI" id="CHEBI:29105"/>
    </ligand>
</feature>
<accession>A0A518EZP8</accession>
<reference evidence="7 8" key="1">
    <citation type="submission" date="2019-02" db="EMBL/GenBank/DDBJ databases">
        <title>Deep-cultivation of Planctomycetes and their phenomic and genomic characterization uncovers novel biology.</title>
        <authorList>
            <person name="Wiegand S."/>
            <person name="Jogler M."/>
            <person name="Boedeker C."/>
            <person name="Pinto D."/>
            <person name="Vollmers J."/>
            <person name="Rivas-Marin E."/>
            <person name="Kohn T."/>
            <person name="Peeters S.H."/>
            <person name="Heuer A."/>
            <person name="Rast P."/>
            <person name="Oberbeckmann S."/>
            <person name="Bunk B."/>
            <person name="Jeske O."/>
            <person name="Meyerdierks A."/>
            <person name="Storesund J.E."/>
            <person name="Kallscheuer N."/>
            <person name="Luecker S."/>
            <person name="Lage O.M."/>
            <person name="Pohl T."/>
            <person name="Merkel B.J."/>
            <person name="Hornburger P."/>
            <person name="Mueller R.-W."/>
            <person name="Bruemmer F."/>
            <person name="Labrenz M."/>
            <person name="Spormann A.M."/>
            <person name="Op den Camp H."/>
            <person name="Overmann J."/>
            <person name="Amann R."/>
            <person name="Jetten M.S.M."/>
            <person name="Mascher T."/>
            <person name="Medema M.H."/>
            <person name="Devos D.P."/>
            <person name="Kaster A.-K."/>
            <person name="Ovreas L."/>
            <person name="Rohde M."/>
            <person name="Galperin M.Y."/>
            <person name="Jogler C."/>
        </authorList>
    </citation>
    <scope>NUCLEOTIDE SEQUENCE [LARGE SCALE GENOMIC DNA]</scope>
    <source>
        <strain evidence="7 8">Poly30</strain>
    </source>
</reference>
<keyword evidence="3" id="KW-0694">RNA-binding</keyword>
<dbReference type="GO" id="GO:0042274">
    <property type="term" value="P:ribosomal small subunit biogenesis"/>
    <property type="evidence" value="ECO:0007669"/>
    <property type="project" value="UniProtKB-UniRule"/>
</dbReference>
<dbReference type="GO" id="GO:0005737">
    <property type="term" value="C:cytoplasm"/>
    <property type="evidence" value="ECO:0007669"/>
    <property type="project" value="UniProtKB-SubCell"/>
</dbReference>
<dbReference type="EC" id="3.6.1.-" evidence="3"/>